<evidence type="ECO:0000313" key="3">
    <source>
        <dbReference type="Proteomes" id="UP000070377"/>
    </source>
</evidence>
<dbReference type="AlphaFoldDB" id="A0A139N103"/>
<feature type="transmembrane region" description="Helical" evidence="1">
    <location>
        <begin position="163"/>
        <end position="183"/>
    </location>
</feature>
<feature type="transmembrane region" description="Helical" evidence="1">
    <location>
        <begin position="78"/>
        <end position="95"/>
    </location>
</feature>
<reference evidence="2 3" key="1">
    <citation type="submission" date="2016-01" db="EMBL/GenBank/DDBJ databases">
        <title>Highly variable Streptococcus oralis are common among viridans streptococci isolated from primates.</title>
        <authorList>
            <person name="Denapaite D."/>
            <person name="Rieger M."/>
            <person name="Koendgen S."/>
            <person name="Brueckner R."/>
            <person name="Ochigava I."/>
            <person name="Kappeler P."/>
            <person name="Maetz-Rensing K."/>
            <person name="Leendertz F."/>
            <person name="Hakenbeck R."/>
        </authorList>
    </citation>
    <scope>NUCLEOTIDE SEQUENCE [LARGE SCALE GENOMIC DNA]</scope>
    <source>
        <strain evidence="2 3">DD08</strain>
    </source>
</reference>
<keyword evidence="1" id="KW-0812">Transmembrane</keyword>
<dbReference type="PATRIC" id="fig|45634.12.peg.1429"/>
<keyword evidence="1" id="KW-0472">Membrane</keyword>
<name>A0A139N103_STRCR</name>
<dbReference type="InterPro" id="IPR008875">
    <property type="entry name" value="TraX"/>
</dbReference>
<feature type="transmembrane region" description="Helical" evidence="1">
    <location>
        <begin position="101"/>
        <end position="118"/>
    </location>
</feature>
<dbReference type="STRING" id="45634.SCRDD08_01369"/>
<feature type="transmembrane region" description="Helical" evidence="1">
    <location>
        <begin position="220"/>
        <end position="241"/>
    </location>
</feature>
<feature type="transmembrane region" description="Helical" evidence="1">
    <location>
        <begin position="12"/>
        <end position="28"/>
    </location>
</feature>
<dbReference type="RefSeq" id="WP_061422961.1">
    <property type="nucleotide sequence ID" value="NZ_KQ969062.1"/>
</dbReference>
<gene>
    <name evidence="2" type="ORF">SCRDD08_01369</name>
</gene>
<protein>
    <submittedName>
        <fullName evidence="2">Putative membrane protein</fullName>
    </submittedName>
</protein>
<comment type="caution">
    <text evidence="2">The sequence shown here is derived from an EMBL/GenBank/DDBJ whole genome shotgun (WGS) entry which is preliminary data.</text>
</comment>
<sequence length="242" mass="26995">MKKMIDNSSLKLLAMLAMLIDHIAWVSFPLATNMNILSPNWLANSMHIIGRLAFPVFAFCIAEGYRHSHDVSKYMRRLGLLALISIIPFSLMGWVTGLGFIMQNTVVTLFLGLCALYYSDQQTATWRKVLIILLCFTLSIIADGGLTGGVFGIYSFAKIKDPIFRKIGGVLALNSVQILILAFNFSYDGLADLAATCLLFLLVTSFYNGQKGANIGKVFYWFYPLHLLALSLFRIALLLFLM</sequence>
<dbReference type="EMBL" id="LQRD01000051">
    <property type="protein sequence ID" value="KXT69391.1"/>
    <property type="molecule type" value="Genomic_DNA"/>
</dbReference>
<organism evidence="2 3">
    <name type="scientific">Streptococcus cristatus</name>
    <dbReference type="NCBI Taxonomy" id="45634"/>
    <lineage>
        <taxon>Bacteria</taxon>
        <taxon>Bacillati</taxon>
        <taxon>Bacillota</taxon>
        <taxon>Bacilli</taxon>
        <taxon>Lactobacillales</taxon>
        <taxon>Streptococcaceae</taxon>
        <taxon>Streptococcus</taxon>
    </lineage>
</organism>
<accession>A0A139N103</accession>
<proteinExistence type="predicted"/>
<feature type="transmembrane region" description="Helical" evidence="1">
    <location>
        <begin position="190"/>
        <end position="208"/>
    </location>
</feature>
<dbReference type="Pfam" id="PF05857">
    <property type="entry name" value="TraX"/>
    <property type="match status" value="1"/>
</dbReference>
<feature type="transmembrane region" description="Helical" evidence="1">
    <location>
        <begin position="48"/>
        <end position="66"/>
    </location>
</feature>
<feature type="transmembrane region" description="Helical" evidence="1">
    <location>
        <begin position="130"/>
        <end position="157"/>
    </location>
</feature>
<dbReference type="Proteomes" id="UP000070377">
    <property type="component" value="Unassembled WGS sequence"/>
</dbReference>
<evidence type="ECO:0000313" key="2">
    <source>
        <dbReference type="EMBL" id="KXT69391.1"/>
    </source>
</evidence>
<evidence type="ECO:0000256" key="1">
    <source>
        <dbReference type="SAM" id="Phobius"/>
    </source>
</evidence>
<keyword evidence="1" id="KW-1133">Transmembrane helix</keyword>